<dbReference type="NCBIfam" id="NF047360">
    <property type="entry name" value="tail_chap_PVL"/>
    <property type="match status" value="1"/>
</dbReference>
<keyword evidence="2" id="KW-1185">Reference proteome</keyword>
<reference evidence="1 2" key="1">
    <citation type="submission" date="2015-07" db="EMBL/GenBank/DDBJ databases">
        <title>Draft genome of Bellilinea caldifistulae DSM 17877.</title>
        <authorList>
            <person name="Hemp J."/>
            <person name="Ward L.M."/>
            <person name="Pace L.A."/>
            <person name="Fischer W.W."/>
        </authorList>
    </citation>
    <scope>NUCLEOTIDE SEQUENCE [LARGE SCALE GENOMIC DNA]</scope>
    <source>
        <strain evidence="1 2">GOMI-1</strain>
    </source>
</reference>
<name>A0A0P6XZF1_9CHLR</name>
<gene>
    <name evidence="1" type="ORF">AC812_12115</name>
</gene>
<dbReference type="STRING" id="360411.AC812_12115"/>
<dbReference type="EMBL" id="LGHJ01000017">
    <property type="protein sequence ID" value="KPL74535.1"/>
    <property type="molecule type" value="Genomic_DNA"/>
</dbReference>
<evidence type="ECO:0000313" key="1">
    <source>
        <dbReference type="EMBL" id="KPL74535.1"/>
    </source>
</evidence>
<protein>
    <submittedName>
        <fullName evidence="1">Uncharacterized protein</fullName>
    </submittedName>
</protein>
<organism evidence="1 2">
    <name type="scientific">Bellilinea caldifistulae</name>
    <dbReference type="NCBI Taxonomy" id="360411"/>
    <lineage>
        <taxon>Bacteria</taxon>
        <taxon>Bacillati</taxon>
        <taxon>Chloroflexota</taxon>
        <taxon>Anaerolineae</taxon>
        <taxon>Anaerolineales</taxon>
        <taxon>Anaerolineaceae</taxon>
        <taxon>Bellilinea</taxon>
    </lineage>
</organism>
<dbReference type="AlphaFoldDB" id="A0A0P6XZF1"/>
<comment type="caution">
    <text evidence="1">The sequence shown here is derived from an EMBL/GenBank/DDBJ whole genome shotgun (WGS) entry which is preliminary data.</text>
</comment>
<dbReference type="RefSeq" id="WP_061918821.1">
    <property type="nucleotide sequence ID" value="NZ_DF967971.1"/>
</dbReference>
<dbReference type="Pfam" id="PF23857">
    <property type="entry name" value="Phage_TAC_19"/>
    <property type="match status" value="1"/>
</dbReference>
<dbReference type="Proteomes" id="UP000050514">
    <property type="component" value="Unassembled WGS sequence"/>
</dbReference>
<accession>A0A0P6XZF1</accession>
<evidence type="ECO:0000313" key="2">
    <source>
        <dbReference type="Proteomes" id="UP000050514"/>
    </source>
</evidence>
<sequence length="105" mass="11502">MTVGTPLTITLYDENDEIKASYTRAFVPWRILKAAVRMAKSMDVNNMTENDIDALASLVVEAFGNRFSIEDLNNGADVSEMVTVLQTIINKARGLMPSNPTPPGL</sequence>
<dbReference type="InterPro" id="IPR057006">
    <property type="entry name" value="Phage_TAC_19"/>
</dbReference>
<proteinExistence type="predicted"/>